<dbReference type="AlphaFoldDB" id="A0A3Q2Z460"/>
<evidence type="ECO:0000256" key="5">
    <source>
        <dbReference type="ARBA" id="ARBA00022989"/>
    </source>
</evidence>
<feature type="transmembrane region" description="Helical" evidence="7">
    <location>
        <begin position="109"/>
        <end position="131"/>
    </location>
</feature>
<dbReference type="OMA" id="NCYKYII"/>
<protein>
    <submittedName>
        <fullName evidence="8">Lysosomal protein transmembrane 4 alpha</fullName>
    </submittedName>
</protein>
<reference evidence="8" key="1">
    <citation type="submission" date="2025-08" db="UniProtKB">
        <authorList>
            <consortium name="Ensembl"/>
        </authorList>
    </citation>
    <scope>IDENTIFICATION</scope>
</reference>
<feature type="transmembrane region" description="Helical" evidence="7">
    <location>
        <begin position="31"/>
        <end position="49"/>
    </location>
</feature>
<dbReference type="InterPro" id="IPR051115">
    <property type="entry name" value="LAPTM_transporter"/>
</dbReference>
<dbReference type="PANTHER" id="PTHR12479:SF5">
    <property type="entry name" value="LYSOSOMAL-ASSOCIATED TRANSMEMBRANE PROTEIN 4A"/>
    <property type="match status" value="1"/>
</dbReference>
<dbReference type="PANTHER" id="PTHR12479">
    <property type="entry name" value="LYSOSOMAL-ASSOCIATED TRANSMEMBRANE PROTEIN"/>
    <property type="match status" value="1"/>
</dbReference>
<feature type="transmembrane region" description="Helical" evidence="7">
    <location>
        <begin position="77"/>
        <end position="97"/>
    </location>
</feature>
<evidence type="ECO:0000256" key="4">
    <source>
        <dbReference type="ARBA" id="ARBA00022692"/>
    </source>
</evidence>
<organism evidence="8 9">
    <name type="scientific">Hippocampus comes</name>
    <name type="common">Tiger tail seahorse</name>
    <dbReference type="NCBI Taxonomy" id="109280"/>
    <lineage>
        <taxon>Eukaryota</taxon>
        <taxon>Metazoa</taxon>
        <taxon>Chordata</taxon>
        <taxon>Craniata</taxon>
        <taxon>Vertebrata</taxon>
        <taxon>Euteleostomi</taxon>
        <taxon>Actinopterygii</taxon>
        <taxon>Neopterygii</taxon>
        <taxon>Teleostei</taxon>
        <taxon>Neoteleostei</taxon>
        <taxon>Acanthomorphata</taxon>
        <taxon>Syngnathiaria</taxon>
        <taxon>Syngnathiformes</taxon>
        <taxon>Syngnathoidei</taxon>
        <taxon>Syngnathidae</taxon>
        <taxon>Hippocampus</taxon>
    </lineage>
</organism>
<reference evidence="8" key="2">
    <citation type="submission" date="2025-09" db="UniProtKB">
        <authorList>
            <consortium name="Ensembl"/>
        </authorList>
    </citation>
    <scope>IDENTIFICATION</scope>
</reference>
<dbReference type="GO" id="GO:0012505">
    <property type="term" value="C:endomembrane system"/>
    <property type="evidence" value="ECO:0007669"/>
    <property type="project" value="UniProtKB-SubCell"/>
</dbReference>
<keyword evidence="4 7" id="KW-0812">Transmembrane</keyword>
<dbReference type="Ensembl" id="ENSHCOT00000005259.1">
    <property type="protein sequence ID" value="ENSHCOP00000020802.1"/>
    <property type="gene ID" value="ENSHCOG00000000761.1"/>
</dbReference>
<evidence type="ECO:0000313" key="9">
    <source>
        <dbReference type="Proteomes" id="UP000264820"/>
    </source>
</evidence>
<keyword evidence="6 7" id="KW-0472">Membrane</keyword>
<dbReference type="GeneTree" id="ENSGT00940000153446"/>
<evidence type="ECO:0000256" key="6">
    <source>
        <dbReference type="ARBA" id="ARBA00023136"/>
    </source>
</evidence>
<dbReference type="InterPro" id="IPR004687">
    <property type="entry name" value="LAPTM4/5"/>
</dbReference>
<dbReference type="GeneID" id="109508039"/>
<dbReference type="STRING" id="109280.ENSHCOP00000020802"/>
<evidence type="ECO:0000256" key="2">
    <source>
        <dbReference type="ARBA" id="ARBA00010076"/>
    </source>
</evidence>
<comment type="subcellular location">
    <subcellularLocation>
        <location evidence="1">Endomembrane system</location>
        <topology evidence="1">Multi-pass membrane protein</topology>
    </subcellularLocation>
</comment>
<keyword evidence="3" id="KW-0813">Transport</keyword>
<proteinExistence type="inferred from homology"/>
<dbReference type="OrthoDB" id="10002163at2759"/>
<evidence type="ECO:0000256" key="7">
    <source>
        <dbReference type="SAM" id="Phobius"/>
    </source>
</evidence>
<evidence type="ECO:0000313" key="8">
    <source>
        <dbReference type="Ensembl" id="ENSHCOP00000020802.1"/>
    </source>
</evidence>
<name>A0A3Q2Z460_HIPCM</name>
<dbReference type="Pfam" id="PF03821">
    <property type="entry name" value="Mtp"/>
    <property type="match status" value="2"/>
</dbReference>
<keyword evidence="5 7" id="KW-1133">Transmembrane helix</keyword>
<dbReference type="KEGG" id="hcq:109508039"/>
<dbReference type="CTD" id="9741"/>
<keyword evidence="9" id="KW-1185">Reference proteome</keyword>
<evidence type="ECO:0000256" key="3">
    <source>
        <dbReference type="ARBA" id="ARBA00022448"/>
    </source>
</evidence>
<dbReference type="Proteomes" id="UP000264820">
    <property type="component" value="Unplaced"/>
</dbReference>
<sequence length="230" mass="26216">MQHFKLSRDKLYSTRCCGCCHVRTGTIILGTWYMVINLLMGILLTVAATHPESVPSVNLQYAVIDHYLTSDRMSGNAGAGLAISLFMVTISAMLLYGAITHRSGLLIPFFCYQMFDFALSCLVACSSLTYLPRIQEYLDQLPDFPYKDNLLSLDPRFLFFFVLVLFTFLIVLKAYLMNCVWNCYKYINNRNKPDVSVFLSFENQPQSDLPTYEMAVNMPDKDPPPPYMPS</sequence>
<evidence type="ECO:0000256" key="1">
    <source>
        <dbReference type="ARBA" id="ARBA00004127"/>
    </source>
</evidence>
<feature type="transmembrane region" description="Helical" evidence="7">
    <location>
        <begin position="157"/>
        <end position="176"/>
    </location>
</feature>
<dbReference type="GO" id="GO:0005765">
    <property type="term" value="C:lysosomal membrane"/>
    <property type="evidence" value="ECO:0007669"/>
    <property type="project" value="TreeGrafter"/>
</dbReference>
<comment type="similarity">
    <text evidence="2">Belongs to the LAPTM4/LAPTM5 transporter family.</text>
</comment>
<accession>A0A3Q2Z460</accession>
<dbReference type="RefSeq" id="XP_019713406.1">
    <property type="nucleotide sequence ID" value="XM_019857847.1"/>
</dbReference>